<keyword evidence="3" id="KW-1185">Reference proteome</keyword>
<proteinExistence type="predicted"/>
<evidence type="ECO:0008006" key="4">
    <source>
        <dbReference type="Google" id="ProtNLM"/>
    </source>
</evidence>
<evidence type="ECO:0000313" key="2">
    <source>
        <dbReference type="EMBL" id="SDV00619.1"/>
    </source>
</evidence>
<evidence type="ECO:0000313" key="3">
    <source>
        <dbReference type="Proteomes" id="UP000198825"/>
    </source>
</evidence>
<name>A0A1H2N4Z7_9ACTN</name>
<dbReference type="InterPro" id="IPR009334">
    <property type="entry name" value="DUF993"/>
</dbReference>
<dbReference type="Pfam" id="PF06187">
    <property type="entry name" value="DUF993"/>
    <property type="match status" value="1"/>
</dbReference>
<protein>
    <recommendedName>
        <fullName evidence="4">Dihydrodipicolinate synthase/N-acetylneuraminate lyase</fullName>
    </recommendedName>
</protein>
<evidence type="ECO:0000256" key="1">
    <source>
        <dbReference type="ARBA" id="ARBA00023239"/>
    </source>
</evidence>
<sequence>MPLTLPDLDGAPRALEWRRPAELTPASAPPTSRRVFAAAHVVPDPWRSSRAGTYGGEAAIDLDTTLALRHRLWSYGLGVAEAMDTAQRGMGLPAAAAMELARRTMADDPRGGAGVAVGVTTDALTSTAPTLQEVADAYRRQVAVVASGGGTPVVMASRHLARVAQTPADYRLVYDQVISEAPGPVFLHWLGPAFDDTLAGYWGTTDTGQALDTVVDLLHAWPGRVQGIKVSLLDPVLEVRLRQRAPEGVDVFTGDDFHYTDMIAGDGRTHSHALLGAFAALAPWASTAFRHLDAGDEAAFRAVLEPTQAVSRVVFEAPTQFYKTGIAWLSYLDGLQPHFRMLDGLESGRSLLHLVEVVRRANTIGYFTDPDRTEERLRSFLRAQGVD</sequence>
<accession>A0A1H2N4Z7</accession>
<dbReference type="GO" id="GO:0016829">
    <property type="term" value="F:lyase activity"/>
    <property type="evidence" value="ECO:0007669"/>
    <property type="project" value="UniProtKB-KW"/>
</dbReference>
<dbReference type="STRING" id="546874.SAMN04488544_3346"/>
<dbReference type="Proteomes" id="UP000198825">
    <property type="component" value="Chromosome I"/>
</dbReference>
<dbReference type="InterPro" id="IPR002220">
    <property type="entry name" value="DapA-like"/>
</dbReference>
<dbReference type="SMART" id="SM01130">
    <property type="entry name" value="DHDPS"/>
    <property type="match status" value="1"/>
</dbReference>
<dbReference type="AlphaFoldDB" id="A0A1H2N4Z7"/>
<dbReference type="InterPro" id="IPR013785">
    <property type="entry name" value="Aldolase_TIM"/>
</dbReference>
<dbReference type="OrthoDB" id="9805272at2"/>
<gene>
    <name evidence="2" type="ORF">SAMN04488544_3346</name>
</gene>
<dbReference type="SUPFAM" id="SSF51569">
    <property type="entry name" value="Aldolase"/>
    <property type="match status" value="1"/>
</dbReference>
<dbReference type="Gene3D" id="3.20.20.70">
    <property type="entry name" value="Aldolase class I"/>
    <property type="match status" value="1"/>
</dbReference>
<organism evidence="2 3">
    <name type="scientific">Microlunatus sagamiharensis</name>
    <dbReference type="NCBI Taxonomy" id="546874"/>
    <lineage>
        <taxon>Bacteria</taxon>
        <taxon>Bacillati</taxon>
        <taxon>Actinomycetota</taxon>
        <taxon>Actinomycetes</taxon>
        <taxon>Propionibacteriales</taxon>
        <taxon>Propionibacteriaceae</taxon>
        <taxon>Microlunatus</taxon>
    </lineage>
</organism>
<reference evidence="3" key="1">
    <citation type="submission" date="2016-10" db="EMBL/GenBank/DDBJ databases">
        <authorList>
            <person name="Varghese N."/>
            <person name="Submissions S."/>
        </authorList>
    </citation>
    <scope>NUCLEOTIDE SEQUENCE [LARGE SCALE GENOMIC DNA]</scope>
    <source>
        <strain evidence="3">DSM 21743</strain>
    </source>
</reference>
<dbReference type="RefSeq" id="WP_091076845.1">
    <property type="nucleotide sequence ID" value="NZ_LT629799.1"/>
</dbReference>
<keyword evidence="1" id="KW-0456">Lyase</keyword>
<dbReference type="EMBL" id="LT629799">
    <property type="protein sequence ID" value="SDV00619.1"/>
    <property type="molecule type" value="Genomic_DNA"/>
</dbReference>